<protein>
    <submittedName>
        <fullName evidence="1">Uncharacterized protein</fullName>
    </submittedName>
</protein>
<proteinExistence type="predicted"/>
<sequence length="52" mass="6228">MQKYPVKNEIIFDIRKNYTSFFFRIANKAVNTRKKKSVSEHFCLYCPAPEII</sequence>
<dbReference type="EMBL" id="FUWZ01000001">
    <property type="protein sequence ID" value="SJZ61799.1"/>
    <property type="molecule type" value="Genomic_DNA"/>
</dbReference>
<dbReference type="STRING" id="634771.SAMN04488128_101932"/>
<organism evidence="1 2">
    <name type="scientific">Chitinophaga eiseniae</name>
    <dbReference type="NCBI Taxonomy" id="634771"/>
    <lineage>
        <taxon>Bacteria</taxon>
        <taxon>Pseudomonadati</taxon>
        <taxon>Bacteroidota</taxon>
        <taxon>Chitinophagia</taxon>
        <taxon>Chitinophagales</taxon>
        <taxon>Chitinophagaceae</taxon>
        <taxon>Chitinophaga</taxon>
    </lineage>
</organism>
<reference evidence="2" key="1">
    <citation type="submission" date="2017-02" db="EMBL/GenBank/DDBJ databases">
        <authorList>
            <person name="Varghese N."/>
            <person name="Submissions S."/>
        </authorList>
    </citation>
    <scope>NUCLEOTIDE SEQUENCE [LARGE SCALE GENOMIC DNA]</scope>
    <source>
        <strain evidence="2">DSM 22224</strain>
    </source>
</reference>
<name>A0A1T4M477_9BACT</name>
<gene>
    <name evidence="1" type="ORF">SAMN04488128_101932</name>
</gene>
<evidence type="ECO:0000313" key="2">
    <source>
        <dbReference type="Proteomes" id="UP000190367"/>
    </source>
</evidence>
<keyword evidence="2" id="KW-1185">Reference proteome</keyword>
<dbReference type="AlphaFoldDB" id="A0A1T4M477"/>
<evidence type="ECO:0000313" key="1">
    <source>
        <dbReference type="EMBL" id="SJZ61799.1"/>
    </source>
</evidence>
<accession>A0A1T4M477</accession>
<dbReference type="Proteomes" id="UP000190367">
    <property type="component" value="Unassembled WGS sequence"/>
</dbReference>